<dbReference type="PANTHER" id="PTHR30506">
    <property type="entry name" value="INNER MEMBRANE PROTEIN"/>
    <property type="match status" value="1"/>
</dbReference>
<evidence type="ECO:0000256" key="5">
    <source>
        <dbReference type="ARBA" id="ARBA00022989"/>
    </source>
</evidence>
<feature type="transmembrane region" description="Helical" evidence="7">
    <location>
        <begin position="29"/>
        <end position="50"/>
    </location>
</feature>
<feature type="transmembrane region" description="Helical" evidence="7">
    <location>
        <begin position="6"/>
        <end position="22"/>
    </location>
</feature>
<feature type="transmembrane region" description="Helical" evidence="7">
    <location>
        <begin position="148"/>
        <end position="167"/>
    </location>
</feature>
<keyword evidence="3" id="KW-1003">Cell membrane</keyword>
<gene>
    <name evidence="9" type="ORF">WI372_12245</name>
</gene>
<dbReference type="PANTHER" id="PTHR30506:SF3">
    <property type="entry name" value="UPF0126 INNER MEMBRANE PROTEIN YADS-RELATED"/>
    <property type="match status" value="1"/>
</dbReference>
<accession>A0ABU9EAJ5</accession>
<dbReference type="Pfam" id="PF03458">
    <property type="entry name" value="Gly_transporter"/>
    <property type="match status" value="2"/>
</dbReference>
<evidence type="ECO:0000256" key="3">
    <source>
        <dbReference type="ARBA" id="ARBA00022475"/>
    </source>
</evidence>
<evidence type="ECO:0000313" key="9">
    <source>
        <dbReference type="EMBL" id="MEK9501753.1"/>
    </source>
</evidence>
<name>A0ABU9EAJ5_9BACT</name>
<evidence type="ECO:0000256" key="4">
    <source>
        <dbReference type="ARBA" id="ARBA00022692"/>
    </source>
</evidence>
<dbReference type="Proteomes" id="UP001484239">
    <property type="component" value="Unassembled WGS sequence"/>
</dbReference>
<reference evidence="9 10" key="1">
    <citation type="submission" date="2024-02" db="EMBL/GenBank/DDBJ databases">
        <title>A novel Gemmatimonadota bacterium.</title>
        <authorList>
            <person name="Du Z.-J."/>
            <person name="Ye Y.-Q."/>
        </authorList>
    </citation>
    <scope>NUCLEOTIDE SEQUENCE [LARGE SCALE GENOMIC DNA]</scope>
    <source>
        <strain evidence="9 10">DH-20</strain>
    </source>
</reference>
<evidence type="ECO:0000313" key="10">
    <source>
        <dbReference type="Proteomes" id="UP001484239"/>
    </source>
</evidence>
<keyword evidence="6 7" id="KW-0472">Membrane</keyword>
<organism evidence="9 10">
    <name type="scientific">Gaopeijia maritima</name>
    <dbReference type="NCBI Taxonomy" id="3119007"/>
    <lineage>
        <taxon>Bacteria</taxon>
        <taxon>Pseudomonadati</taxon>
        <taxon>Gemmatimonadota</taxon>
        <taxon>Longimicrobiia</taxon>
        <taxon>Gaopeijiales</taxon>
        <taxon>Gaopeijiaceae</taxon>
        <taxon>Gaopeijia</taxon>
    </lineage>
</organism>
<dbReference type="InterPro" id="IPR005115">
    <property type="entry name" value="Gly_transporter"/>
</dbReference>
<evidence type="ECO:0000256" key="6">
    <source>
        <dbReference type="ARBA" id="ARBA00023136"/>
    </source>
</evidence>
<comment type="caution">
    <text evidence="9">The sequence shown here is derived from an EMBL/GenBank/DDBJ whole genome shotgun (WGS) entry which is preliminary data.</text>
</comment>
<keyword evidence="4 7" id="KW-0812">Transmembrane</keyword>
<keyword evidence="5 7" id="KW-1133">Transmembrane helix</keyword>
<comment type="similarity">
    <text evidence="2">Belongs to the UPF0126 family.</text>
</comment>
<evidence type="ECO:0000259" key="8">
    <source>
        <dbReference type="Pfam" id="PF03458"/>
    </source>
</evidence>
<feature type="transmembrane region" description="Helical" evidence="7">
    <location>
        <begin position="173"/>
        <end position="194"/>
    </location>
</feature>
<feature type="domain" description="Glycine transporter" evidence="8">
    <location>
        <begin position="91"/>
        <end position="164"/>
    </location>
</feature>
<comment type="subcellular location">
    <subcellularLocation>
        <location evidence="1">Cell membrane</location>
        <topology evidence="1">Multi-pass membrane protein</topology>
    </subcellularLocation>
</comment>
<dbReference type="EMBL" id="JBBHLI010000007">
    <property type="protein sequence ID" value="MEK9501753.1"/>
    <property type="molecule type" value="Genomic_DNA"/>
</dbReference>
<evidence type="ECO:0000256" key="7">
    <source>
        <dbReference type="SAM" id="Phobius"/>
    </source>
</evidence>
<dbReference type="RefSeq" id="WP_405278759.1">
    <property type="nucleotide sequence ID" value="NZ_CP144380.1"/>
</dbReference>
<feature type="domain" description="Glycine transporter" evidence="8">
    <location>
        <begin position="5"/>
        <end position="77"/>
    </location>
</feature>
<proteinExistence type="inferred from homology"/>
<keyword evidence="10" id="KW-1185">Reference proteome</keyword>
<feature type="transmembrane region" description="Helical" evidence="7">
    <location>
        <begin position="115"/>
        <end position="136"/>
    </location>
</feature>
<sequence length="221" mass="22896">MTLYLIDMAGVAVFAVSGVLAAGRKKLDLFGVVVLALVTAIGGGTLRDVLMDRGQVFWMTDPTYLVVITVVALATVQWVKHRPTPDHALELADAAGLAFFVIGGARIAQDAGLPGISVVVMGMMTGVAGGVVRDVLTTEIPFILRHRQLYATAAIAGVVTYLLLGRVGVPNTAAGLIGMATTFTLRLGSIYLGLRVPAFDYGGPPDSGDRGAAEGTGTDPD</sequence>
<evidence type="ECO:0000256" key="1">
    <source>
        <dbReference type="ARBA" id="ARBA00004651"/>
    </source>
</evidence>
<feature type="transmembrane region" description="Helical" evidence="7">
    <location>
        <begin position="62"/>
        <end position="79"/>
    </location>
</feature>
<evidence type="ECO:0000256" key="2">
    <source>
        <dbReference type="ARBA" id="ARBA00008193"/>
    </source>
</evidence>
<protein>
    <submittedName>
        <fullName evidence="9">Trimeric intracellular cation channel family protein</fullName>
    </submittedName>
</protein>